<dbReference type="EMBL" id="RJJQ01000002">
    <property type="protein sequence ID" value="RNI24822.1"/>
    <property type="molecule type" value="Genomic_DNA"/>
</dbReference>
<feature type="transmembrane region" description="Helical" evidence="10">
    <location>
        <begin position="194"/>
        <end position="219"/>
    </location>
</feature>
<feature type="transmembrane region" description="Helical" evidence="10">
    <location>
        <begin position="296"/>
        <end position="322"/>
    </location>
</feature>
<dbReference type="PANTHER" id="PTHR43427:SF6">
    <property type="entry name" value="CHLORIDE CHANNEL PROTEIN CLC-E"/>
    <property type="match status" value="1"/>
</dbReference>
<keyword evidence="9" id="KW-0407">Ion channel</keyword>
<evidence type="ECO:0000256" key="10">
    <source>
        <dbReference type="SAM" id="Phobius"/>
    </source>
</evidence>
<dbReference type="OrthoDB" id="3261015at2"/>
<feature type="transmembrane region" description="Helical" evidence="10">
    <location>
        <begin position="328"/>
        <end position="349"/>
    </location>
</feature>
<evidence type="ECO:0000256" key="9">
    <source>
        <dbReference type="ARBA" id="ARBA00023303"/>
    </source>
</evidence>
<dbReference type="AlphaFoldDB" id="A0A3M9MGY5"/>
<comment type="subcellular location">
    <subcellularLocation>
        <location evidence="1">Membrane</location>
        <topology evidence="1">Multi-pass membrane protein</topology>
    </subcellularLocation>
</comment>
<comment type="caution">
    <text evidence="11">The sequence shown here is derived from an EMBL/GenBank/DDBJ whole genome shotgun (WGS) entry which is preliminary data.</text>
</comment>
<evidence type="ECO:0000313" key="11">
    <source>
        <dbReference type="EMBL" id="RNI24822.1"/>
    </source>
</evidence>
<keyword evidence="2" id="KW-0813">Transport</keyword>
<dbReference type="Gene3D" id="1.10.3080.10">
    <property type="entry name" value="Clc chloride channel"/>
    <property type="match status" value="1"/>
</dbReference>
<reference evidence="11 12" key="1">
    <citation type="submission" date="2018-11" db="EMBL/GenBank/DDBJ databases">
        <title>Draft genome of Simplicispira Flexivirga sp. BO-16.</title>
        <authorList>
            <person name="Im W.T."/>
        </authorList>
    </citation>
    <scope>NUCLEOTIDE SEQUENCE [LARGE SCALE GENOMIC DNA]</scope>
    <source>
        <strain evidence="11 12">BO-16</strain>
    </source>
</reference>
<keyword evidence="7" id="KW-0869">Chloride channel</keyword>
<evidence type="ECO:0000256" key="5">
    <source>
        <dbReference type="ARBA" id="ARBA00023065"/>
    </source>
</evidence>
<evidence type="ECO:0000256" key="3">
    <source>
        <dbReference type="ARBA" id="ARBA00022692"/>
    </source>
</evidence>
<accession>A0A3M9MGY5</accession>
<dbReference type="GO" id="GO:0034707">
    <property type="term" value="C:chloride channel complex"/>
    <property type="evidence" value="ECO:0007669"/>
    <property type="project" value="UniProtKB-KW"/>
</dbReference>
<evidence type="ECO:0000313" key="12">
    <source>
        <dbReference type="Proteomes" id="UP000271678"/>
    </source>
</evidence>
<feature type="transmembrane region" description="Helical" evidence="10">
    <location>
        <begin position="261"/>
        <end position="284"/>
    </location>
</feature>
<protein>
    <submittedName>
        <fullName evidence="11">Chloride channel protein</fullName>
    </submittedName>
</protein>
<dbReference type="SUPFAM" id="SSF81340">
    <property type="entry name" value="Clc chloride channel"/>
    <property type="match status" value="1"/>
</dbReference>
<keyword evidence="5" id="KW-0406">Ion transport</keyword>
<dbReference type="InterPro" id="IPR001807">
    <property type="entry name" value="ClC"/>
</dbReference>
<name>A0A3M9MGY5_9MICO</name>
<dbReference type="Proteomes" id="UP000271678">
    <property type="component" value="Unassembled WGS sequence"/>
</dbReference>
<keyword evidence="8" id="KW-0868">Chloride</keyword>
<feature type="transmembrane region" description="Helical" evidence="10">
    <location>
        <begin position="361"/>
        <end position="385"/>
    </location>
</feature>
<gene>
    <name evidence="11" type="ORF">EFY87_03785</name>
</gene>
<dbReference type="PRINTS" id="PR00762">
    <property type="entry name" value="CLCHANNEL"/>
</dbReference>
<dbReference type="Pfam" id="PF00654">
    <property type="entry name" value="Voltage_CLC"/>
    <property type="match status" value="1"/>
</dbReference>
<keyword evidence="6 10" id="KW-0472">Membrane</keyword>
<evidence type="ECO:0000256" key="1">
    <source>
        <dbReference type="ARBA" id="ARBA00004141"/>
    </source>
</evidence>
<keyword evidence="12" id="KW-1185">Reference proteome</keyword>
<evidence type="ECO:0000256" key="8">
    <source>
        <dbReference type="ARBA" id="ARBA00023214"/>
    </source>
</evidence>
<evidence type="ECO:0000256" key="4">
    <source>
        <dbReference type="ARBA" id="ARBA00022989"/>
    </source>
</evidence>
<feature type="transmembrane region" description="Helical" evidence="10">
    <location>
        <begin position="430"/>
        <end position="448"/>
    </location>
</feature>
<proteinExistence type="predicted"/>
<feature type="transmembrane region" description="Helical" evidence="10">
    <location>
        <begin position="391"/>
        <end position="409"/>
    </location>
</feature>
<evidence type="ECO:0000256" key="6">
    <source>
        <dbReference type="ARBA" id="ARBA00023136"/>
    </source>
</evidence>
<dbReference type="InterPro" id="IPR050368">
    <property type="entry name" value="ClC-type_chloride_channel"/>
</dbReference>
<sequence>MHAEHAATGRGPLLDAPDVSLRFGAAGRGTAPGVATVWHAALDAVAGFRWWRMAAATMLTGLLAGVGGIALTELLHGVQHLAFGYTRGDFLAGVLAAPGPRRVAALTGGGLLVGAGWWWHRRRTGAQDVSVTHALRTPGTRLPVAGTIVDAVLQVVAVGAGASLGREGAPRQVGAALGGWIAGRIGVTPSQRRTLLACGAGAGLAAVYNVPAGGALFTLEILLVSAKLGQVVPAALSAVTATVTAWTVLGAQPTYRVEPVHYSTAVLTGALVVGPLAGVAGAGFHRLADLARTHAATGAWTLLAVPGCFTALGAVSIAYPQVLGNGKAAAYLAFTGSVGAGLGVVLLVLKPVATAACLSSGAIGGLLTPSLATGALLGAALGHLLGGAGSGAFVGAYAVLGAAAVLAVTQRAPLTAIALTLEFLHTGQSVIAPILVAVTFASATAWVIDPDTLPHLLRAAHLPTTWGTPT</sequence>
<dbReference type="RefSeq" id="WP_123270112.1">
    <property type="nucleotide sequence ID" value="NZ_RJJQ01000002.1"/>
</dbReference>
<organism evidence="11 12">
    <name type="scientific">Flexivirga caeni</name>
    <dbReference type="NCBI Taxonomy" id="2294115"/>
    <lineage>
        <taxon>Bacteria</taxon>
        <taxon>Bacillati</taxon>
        <taxon>Actinomycetota</taxon>
        <taxon>Actinomycetes</taxon>
        <taxon>Micrococcales</taxon>
        <taxon>Dermacoccaceae</taxon>
        <taxon>Flexivirga</taxon>
    </lineage>
</organism>
<dbReference type="InterPro" id="IPR014743">
    <property type="entry name" value="Cl-channel_core"/>
</dbReference>
<dbReference type="GO" id="GO:0005254">
    <property type="term" value="F:chloride channel activity"/>
    <property type="evidence" value="ECO:0007669"/>
    <property type="project" value="UniProtKB-KW"/>
</dbReference>
<evidence type="ECO:0000256" key="7">
    <source>
        <dbReference type="ARBA" id="ARBA00023173"/>
    </source>
</evidence>
<keyword evidence="4 10" id="KW-1133">Transmembrane helix</keyword>
<evidence type="ECO:0000256" key="2">
    <source>
        <dbReference type="ARBA" id="ARBA00022448"/>
    </source>
</evidence>
<keyword evidence="3 10" id="KW-0812">Transmembrane</keyword>
<dbReference type="PANTHER" id="PTHR43427">
    <property type="entry name" value="CHLORIDE CHANNEL PROTEIN CLC-E"/>
    <property type="match status" value="1"/>
</dbReference>